<feature type="transmembrane region" description="Helical" evidence="1">
    <location>
        <begin position="50"/>
        <end position="71"/>
    </location>
</feature>
<name>A0ABT3PRX9_9BACT</name>
<proteinExistence type="predicted"/>
<feature type="transmembrane region" description="Helical" evidence="1">
    <location>
        <begin position="77"/>
        <end position="97"/>
    </location>
</feature>
<sequence>MTETDLNIIYWFILGSFTLAAVIFASATLLNVVRLRNVRLSWKAGKVMGYPLFSTLFLLSAVVVGSIALHQGALAEIMAAGLYACVGGCWFTTSFYASKHFITDHGIVKNVNEPDQTVAWHQIRDFVEKEKKQHIHYIFIYRSEAYDETSDLIRLELEVPFRKKQAFQNLISHKLGRRIRCYIKDDNDINVEQFE</sequence>
<evidence type="ECO:0000313" key="3">
    <source>
        <dbReference type="Proteomes" id="UP001207918"/>
    </source>
</evidence>
<keyword evidence="1" id="KW-0472">Membrane</keyword>
<evidence type="ECO:0000256" key="1">
    <source>
        <dbReference type="SAM" id="Phobius"/>
    </source>
</evidence>
<protein>
    <recommendedName>
        <fullName evidence="4">DUF5673 domain-containing protein</fullName>
    </recommendedName>
</protein>
<feature type="transmembrane region" description="Helical" evidence="1">
    <location>
        <begin position="6"/>
        <end position="30"/>
    </location>
</feature>
<reference evidence="2 3" key="1">
    <citation type="submission" date="2021-03" db="EMBL/GenBank/DDBJ databases">
        <title>Aliifodinibius sp. nov., a new bacterium isolated from saline soil.</title>
        <authorList>
            <person name="Galisteo C."/>
            <person name="De La Haba R."/>
            <person name="Sanchez-Porro C."/>
            <person name="Ventosa A."/>
        </authorList>
    </citation>
    <scope>NUCLEOTIDE SEQUENCE [LARGE SCALE GENOMIC DNA]</scope>
    <source>
        <strain evidence="2 3">1BSP15-2V2</strain>
    </source>
</reference>
<evidence type="ECO:0008006" key="4">
    <source>
        <dbReference type="Google" id="ProtNLM"/>
    </source>
</evidence>
<keyword evidence="1" id="KW-1133">Transmembrane helix</keyword>
<keyword evidence="3" id="KW-1185">Reference proteome</keyword>
<dbReference type="EMBL" id="JAGGJA010000014">
    <property type="protein sequence ID" value="MCW9708585.1"/>
    <property type="molecule type" value="Genomic_DNA"/>
</dbReference>
<comment type="caution">
    <text evidence="2">The sequence shown here is derived from an EMBL/GenBank/DDBJ whole genome shotgun (WGS) entry which is preliminary data.</text>
</comment>
<accession>A0ABT3PRX9</accession>
<dbReference type="Proteomes" id="UP001207918">
    <property type="component" value="Unassembled WGS sequence"/>
</dbReference>
<gene>
    <name evidence="2" type="ORF">J6I44_17115</name>
</gene>
<organism evidence="2 3">
    <name type="scientific">Fodinibius salsisoli</name>
    <dbReference type="NCBI Taxonomy" id="2820877"/>
    <lineage>
        <taxon>Bacteria</taxon>
        <taxon>Pseudomonadati</taxon>
        <taxon>Balneolota</taxon>
        <taxon>Balneolia</taxon>
        <taxon>Balneolales</taxon>
        <taxon>Balneolaceae</taxon>
        <taxon>Fodinibius</taxon>
    </lineage>
</organism>
<evidence type="ECO:0000313" key="2">
    <source>
        <dbReference type="EMBL" id="MCW9708585.1"/>
    </source>
</evidence>
<dbReference type="RefSeq" id="WP_265767371.1">
    <property type="nucleotide sequence ID" value="NZ_JAGGJA010000014.1"/>
</dbReference>
<keyword evidence="1" id="KW-0812">Transmembrane</keyword>